<dbReference type="Gene3D" id="3.60.15.10">
    <property type="entry name" value="Ribonuclease Z/Hydroxyacylglutathione hydrolase-like"/>
    <property type="match status" value="1"/>
</dbReference>
<dbReference type="PANTHER" id="PTHR42951:SF4">
    <property type="entry name" value="ACYL-COENZYME A THIOESTERASE MBLAC2"/>
    <property type="match status" value="1"/>
</dbReference>
<evidence type="ECO:0000256" key="1">
    <source>
        <dbReference type="ARBA" id="ARBA00005250"/>
    </source>
</evidence>
<feature type="domain" description="Metallo-beta-lactamase" evidence="2">
    <location>
        <begin position="54"/>
        <end position="243"/>
    </location>
</feature>
<dbReference type="SMART" id="SM00849">
    <property type="entry name" value="Lactamase_B"/>
    <property type="match status" value="1"/>
</dbReference>
<dbReference type="InterPro" id="IPR036866">
    <property type="entry name" value="RibonucZ/Hydroxyglut_hydro"/>
</dbReference>
<dbReference type="Proteomes" id="UP000525329">
    <property type="component" value="Unassembled WGS sequence"/>
</dbReference>
<reference evidence="3 4" key="1">
    <citation type="submission" date="2020-05" db="EMBL/GenBank/DDBJ databases">
        <title>Horizontal transmission and recombination maintain forever young bacterial symbiont genomes.</title>
        <authorList>
            <person name="Russell S.L."/>
            <person name="Pepper-Tunick E."/>
            <person name="Svedberg J."/>
            <person name="Byrne A."/>
            <person name="Ruelas Castillo J."/>
            <person name="Vollmers C."/>
            <person name="Beinart R.A."/>
            <person name="Corbett-Detig R."/>
        </authorList>
    </citation>
    <scope>NUCLEOTIDE SEQUENCE [LARGE SCALE GENOMIC DNA]</scope>
    <source>
        <strain evidence="3">Monterey_2004</strain>
    </source>
</reference>
<dbReference type="CDD" id="cd16282">
    <property type="entry name" value="metallo-hydrolase-like_MBL-fold"/>
    <property type="match status" value="1"/>
</dbReference>
<keyword evidence="3" id="KW-0378">Hydrolase</keyword>
<dbReference type="PANTHER" id="PTHR42951">
    <property type="entry name" value="METALLO-BETA-LACTAMASE DOMAIN-CONTAINING"/>
    <property type="match status" value="1"/>
</dbReference>
<organism evidence="3 4">
    <name type="scientific">Candidatus Vesicomyosocius endoextente</name>
    <dbReference type="NCBI Taxonomy" id="2738853"/>
    <lineage>
        <taxon>Bacteria</taxon>
        <taxon>Pseudomonadati</taxon>
        <taxon>Pseudomonadota</taxon>
        <taxon>Gammaproteobacteria</taxon>
        <taxon>Candidatus Pseudothioglobaceae</taxon>
        <taxon>Candidatus Vesicomyidisocius</taxon>
    </lineage>
</organism>
<dbReference type="EMBL" id="JACCHU010000002">
    <property type="protein sequence ID" value="NYT52579.1"/>
    <property type="molecule type" value="Genomic_DNA"/>
</dbReference>
<evidence type="ECO:0000313" key="4">
    <source>
        <dbReference type="Proteomes" id="UP000525329"/>
    </source>
</evidence>
<dbReference type="InterPro" id="IPR001279">
    <property type="entry name" value="Metallo-B-lactamas"/>
</dbReference>
<dbReference type="InterPro" id="IPR050855">
    <property type="entry name" value="NDM-1-like"/>
</dbReference>
<accession>A0A853G8H5</accession>
<dbReference type="GO" id="GO:0016787">
    <property type="term" value="F:hydrolase activity"/>
    <property type="evidence" value="ECO:0007669"/>
    <property type="project" value="UniProtKB-KW"/>
</dbReference>
<dbReference type="Pfam" id="PF00753">
    <property type="entry name" value="Lactamase_B"/>
    <property type="match status" value="1"/>
</dbReference>
<protein>
    <submittedName>
        <fullName evidence="3">MBL fold metallo-hydrolase</fullName>
    </submittedName>
</protein>
<dbReference type="SUPFAM" id="SSF56281">
    <property type="entry name" value="Metallo-hydrolase/oxidoreductase"/>
    <property type="match status" value="1"/>
</dbReference>
<comment type="similarity">
    <text evidence="1">Belongs to the metallo-beta-lactamase superfamily. Class-B beta-lactamase family.</text>
</comment>
<gene>
    <name evidence="3" type="ORF">H0A74_03290</name>
</gene>
<sequence length="317" mass="35824">MKTIYLLFTLTLSTLSNAWKIEGIGEFSPEKISNNLLVIHGPFGEPNIQNQGFINNPGIIIGKEGVIIIDPGSTYDIGKKVIKEVEKITKKPIISIFNTHIHGDHWLGNHAIIEKYPNTKIYAHPQMIIEARNGKGDKWINLITKMTNGLTKDTIATYPTNPTQHLQVIKLDSEQFKIHNPTIKSHTNTDIMIEHINSKTLFLGDNSFVNRMGRFDNSSSIHNNIKVLQYATNLGLNYYVPGHGSSGNVNHAVKPFLDYLLIIQSEAKKGYEKDFTDYEIKPIAIKKLNSYKNWHGFDKQLGNHISKVLLEIEALEL</sequence>
<evidence type="ECO:0000313" key="3">
    <source>
        <dbReference type="EMBL" id="NYT52579.1"/>
    </source>
</evidence>
<dbReference type="GO" id="GO:0017001">
    <property type="term" value="P:antibiotic catabolic process"/>
    <property type="evidence" value="ECO:0007669"/>
    <property type="project" value="UniProtKB-ARBA"/>
</dbReference>
<name>A0A853G8H5_9GAMM</name>
<proteinExistence type="inferred from homology"/>
<comment type="caution">
    <text evidence="3">The sequence shown here is derived from an EMBL/GenBank/DDBJ whole genome shotgun (WGS) entry which is preliminary data.</text>
</comment>
<dbReference type="AlphaFoldDB" id="A0A853G8H5"/>
<evidence type="ECO:0000259" key="2">
    <source>
        <dbReference type="SMART" id="SM00849"/>
    </source>
</evidence>